<dbReference type="EMBL" id="GBRH01249602">
    <property type="protein sequence ID" value="JAD48293.1"/>
    <property type="molecule type" value="Transcribed_RNA"/>
</dbReference>
<protein>
    <submittedName>
        <fullName evidence="1">Uncharacterized protein</fullName>
    </submittedName>
</protein>
<dbReference type="AlphaFoldDB" id="A0A0A9AEG9"/>
<reference evidence="1" key="2">
    <citation type="journal article" date="2015" name="Data Brief">
        <title>Shoot transcriptome of the giant reed, Arundo donax.</title>
        <authorList>
            <person name="Barrero R.A."/>
            <person name="Guerrero F.D."/>
            <person name="Moolhuijzen P."/>
            <person name="Goolsby J.A."/>
            <person name="Tidwell J."/>
            <person name="Bellgard S.E."/>
            <person name="Bellgard M.I."/>
        </authorList>
    </citation>
    <scope>NUCLEOTIDE SEQUENCE</scope>
    <source>
        <tissue evidence="1">Shoot tissue taken approximately 20 cm above the soil surface</tissue>
    </source>
</reference>
<accession>A0A0A9AEG9</accession>
<reference evidence="1" key="1">
    <citation type="submission" date="2014-09" db="EMBL/GenBank/DDBJ databases">
        <authorList>
            <person name="Magalhaes I.L.F."/>
            <person name="Oliveira U."/>
            <person name="Santos F.R."/>
            <person name="Vidigal T.H.D.A."/>
            <person name="Brescovit A.D."/>
            <person name="Santos A.J."/>
        </authorList>
    </citation>
    <scope>NUCLEOTIDE SEQUENCE</scope>
    <source>
        <tissue evidence="1">Shoot tissue taken approximately 20 cm above the soil surface</tissue>
    </source>
</reference>
<sequence>MMETSLLLQFFVLVRLL</sequence>
<name>A0A0A9AEG9_ARUDO</name>
<evidence type="ECO:0000313" key="1">
    <source>
        <dbReference type="EMBL" id="JAD48293.1"/>
    </source>
</evidence>
<organism evidence="1">
    <name type="scientific">Arundo donax</name>
    <name type="common">Giant reed</name>
    <name type="synonym">Donax arundinaceus</name>
    <dbReference type="NCBI Taxonomy" id="35708"/>
    <lineage>
        <taxon>Eukaryota</taxon>
        <taxon>Viridiplantae</taxon>
        <taxon>Streptophyta</taxon>
        <taxon>Embryophyta</taxon>
        <taxon>Tracheophyta</taxon>
        <taxon>Spermatophyta</taxon>
        <taxon>Magnoliopsida</taxon>
        <taxon>Liliopsida</taxon>
        <taxon>Poales</taxon>
        <taxon>Poaceae</taxon>
        <taxon>PACMAD clade</taxon>
        <taxon>Arundinoideae</taxon>
        <taxon>Arundineae</taxon>
        <taxon>Arundo</taxon>
    </lineage>
</organism>
<proteinExistence type="predicted"/>